<reference evidence="3 4" key="1">
    <citation type="submission" date="2024-02" db="EMBL/GenBank/DDBJ databases">
        <title>Herpetosiphon gulosus NBRC 112829.</title>
        <authorList>
            <person name="Ichikawa N."/>
            <person name="Katano-Makiyama Y."/>
            <person name="Hidaka K."/>
        </authorList>
    </citation>
    <scope>NUCLEOTIDE SEQUENCE [LARGE SCALE GENOMIC DNA]</scope>
    <source>
        <strain evidence="3 4">NBRC 112829</strain>
    </source>
</reference>
<sequence length="125" mass="13381">MLLLANENIPYSATAWLRDAGYDVLAIGETTPGIPDTAVLQQAATEQRVILTFDRDYGELIFRFGLPVPAGIVYFRMPPTSPVAVAERLVALVAAAVPLVGMFTVVDTDHVRQRALPSATIAGDA</sequence>
<dbReference type="InterPro" id="IPR041049">
    <property type="entry name" value="DUF5615"/>
</dbReference>
<comment type="caution">
    <text evidence="3">The sequence shown here is derived from an EMBL/GenBank/DDBJ whole genome shotgun (WGS) entry which is preliminary data.</text>
</comment>
<gene>
    <name evidence="3" type="ORF">Hgul01_05363</name>
</gene>
<evidence type="ECO:0000313" key="4">
    <source>
        <dbReference type="Proteomes" id="UP001428290"/>
    </source>
</evidence>
<proteinExistence type="predicted"/>
<dbReference type="Pfam" id="PF18480">
    <property type="entry name" value="DUF5615"/>
    <property type="match status" value="1"/>
</dbReference>
<organism evidence="3 4">
    <name type="scientific">Herpetosiphon gulosus</name>
    <dbReference type="NCBI Taxonomy" id="1973496"/>
    <lineage>
        <taxon>Bacteria</taxon>
        <taxon>Bacillati</taxon>
        <taxon>Chloroflexota</taxon>
        <taxon>Chloroflexia</taxon>
        <taxon>Herpetosiphonales</taxon>
        <taxon>Herpetosiphonaceae</taxon>
        <taxon>Herpetosiphon</taxon>
    </lineage>
</organism>
<keyword evidence="1" id="KW-1133">Transmembrane helix</keyword>
<dbReference type="Proteomes" id="UP001428290">
    <property type="component" value="Unassembled WGS sequence"/>
</dbReference>
<dbReference type="EMBL" id="BAABRU010000060">
    <property type="protein sequence ID" value="GAA5531538.1"/>
    <property type="molecule type" value="Genomic_DNA"/>
</dbReference>
<name>A0ABP9X9K9_9CHLR</name>
<keyword evidence="1" id="KW-0812">Transmembrane</keyword>
<keyword evidence="4" id="KW-1185">Reference proteome</keyword>
<protein>
    <recommendedName>
        <fullName evidence="2">DUF5615 domain-containing protein</fullName>
    </recommendedName>
</protein>
<dbReference type="RefSeq" id="WP_345725090.1">
    <property type="nucleotide sequence ID" value="NZ_BAABRU010000060.1"/>
</dbReference>
<keyword evidence="1" id="KW-0472">Membrane</keyword>
<evidence type="ECO:0000256" key="1">
    <source>
        <dbReference type="SAM" id="Phobius"/>
    </source>
</evidence>
<evidence type="ECO:0000313" key="3">
    <source>
        <dbReference type="EMBL" id="GAA5531538.1"/>
    </source>
</evidence>
<accession>A0ABP9X9K9</accession>
<evidence type="ECO:0000259" key="2">
    <source>
        <dbReference type="Pfam" id="PF18480"/>
    </source>
</evidence>
<feature type="transmembrane region" description="Helical" evidence="1">
    <location>
        <begin position="89"/>
        <end position="106"/>
    </location>
</feature>
<feature type="domain" description="DUF5615" evidence="2">
    <location>
        <begin position="1"/>
        <end position="97"/>
    </location>
</feature>